<reference evidence="2 3" key="1">
    <citation type="submission" date="2023-05" db="EMBL/GenBank/DDBJ databases">
        <title>Metabolic capabilities are highly conserved among human nasal-associated Corynebacterium species in pangenomic analyses.</title>
        <authorList>
            <person name="Tran T.H."/>
            <person name="Roberts A.Q."/>
            <person name="Escapa I.F."/>
            <person name="Gao W."/>
            <person name="Conlan S."/>
            <person name="Kong H."/>
            <person name="Segre J.A."/>
            <person name="Kelly M.S."/>
            <person name="Lemon K.P."/>
        </authorList>
    </citation>
    <scope>NUCLEOTIDE SEQUENCE [LARGE SCALE GENOMIC DNA]</scope>
    <source>
        <strain evidence="2 3">KPL3802</strain>
    </source>
</reference>
<keyword evidence="1" id="KW-0812">Transmembrane</keyword>
<dbReference type="RefSeq" id="WP_284612686.1">
    <property type="nucleotide sequence ID" value="NZ_JASNUO010000006.1"/>
</dbReference>
<organism evidence="2 3">
    <name type="scientific">Corynebacterium accolens</name>
    <dbReference type="NCBI Taxonomy" id="38284"/>
    <lineage>
        <taxon>Bacteria</taxon>
        <taxon>Bacillati</taxon>
        <taxon>Actinomycetota</taxon>
        <taxon>Actinomycetes</taxon>
        <taxon>Mycobacteriales</taxon>
        <taxon>Corynebacteriaceae</taxon>
        <taxon>Corynebacterium</taxon>
    </lineage>
</organism>
<feature type="transmembrane region" description="Helical" evidence="1">
    <location>
        <begin position="12"/>
        <end position="32"/>
    </location>
</feature>
<keyword evidence="1" id="KW-1133">Transmembrane helix</keyword>
<comment type="caution">
    <text evidence="2">The sequence shown here is derived from an EMBL/GenBank/DDBJ whole genome shotgun (WGS) entry which is preliminary data.</text>
</comment>
<sequence length="60" mass="6941">MSVSKETTGRTHAMGIIFGILAINSIATIDGMRRENERRRLQQYRMQQISEMADSRYLHA</sequence>
<evidence type="ECO:0000313" key="3">
    <source>
        <dbReference type="Proteomes" id="UP001239414"/>
    </source>
</evidence>
<keyword evidence="1" id="KW-0472">Membrane</keyword>
<dbReference type="Proteomes" id="UP001239414">
    <property type="component" value="Unassembled WGS sequence"/>
</dbReference>
<gene>
    <name evidence="2" type="ORF">QPX34_07045</name>
</gene>
<accession>A0ABT7FQA1</accession>
<evidence type="ECO:0000313" key="2">
    <source>
        <dbReference type="EMBL" id="MDK4247781.1"/>
    </source>
</evidence>
<keyword evidence="3" id="KW-1185">Reference proteome</keyword>
<protein>
    <submittedName>
        <fullName evidence="2">Uncharacterized protein</fullName>
    </submittedName>
</protein>
<name>A0ABT7FQA1_9CORY</name>
<dbReference type="EMBL" id="JASNUO010000006">
    <property type="protein sequence ID" value="MDK4247781.1"/>
    <property type="molecule type" value="Genomic_DNA"/>
</dbReference>
<evidence type="ECO:0000256" key="1">
    <source>
        <dbReference type="SAM" id="Phobius"/>
    </source>
</evidence>
<proteinExistence type="predicted"/>